<dbReference type="Gene3D" id="1.20.1330.10">
    <property type="entry name" value="f41 fragment of flagellin, N-terminal domain"/>
    <property type="match status" value="1"/>
</dbReference>
<comment type="function">
    <text evidence="1 5">Component of the core of the flagella.</text>
</comment>
<dbReference type="PANTHER" id="PTHR42792:SF2">
    <property type="entry name" value="FLAGELLIN"/>
    <property type="match status" value="1"/>
</dbReference>
<evidence type="ECO:0000259" key="6">
    <source>
        <dbReference type="Pfam" id="PF00669"/>
    </source>
</evidence>
<dbReference type="GO" id="GO:0005198">
    <property type="term" value="F:structural molecule activity"/>
    <property type="evidence" value="ECO:0007669"/>
    <property type="project" value="UniProtKB-UniRule"/>
</dbReference>
<evidence type="ECO:0000313" key="9">
    <source>
        <dbReference type="Proteomes" id="UP000240042"/>
    </source>
</evidence>
<dbReference type="Pfam" id="PF00669">
    <property type="entry name" value="Flagellin_N"/>
    <property type="match status" value="1"/>
</dbReference>
<evidence type="ECO:0000256" key="5">
    <source>
        <dbReference type="RuleBase" id="RU362073"/>
    </source>
</evidence>
<keyword evidence="9" id="KW-1185">Reference proteome</keyword>
<dbReference type="Pfam" id="PF00700">
    <property type="entry name" value="Flagellin_C"/>
    <property type="match status" value="1"/>
</dbReference>
<evidence type="ECO:0000256" key="1">
    <source>
        <dbReference type="ARBA" id="ARBA00004095"/>
    </source>
</evidence>
<keyword evidence="4 5" id="KW-0975">Bacterial flagellum</keyword>
<dbReference type="InterPro" id="IPR046358">
    <property type="entry name" value="Flagellin_C"/>
</dbReference>
<proteinExistence type="inferred from homology"/>
<protein>
    <recommendedName>
        <fullName evidence="5">Flagellin</fullName>
    </recommendedName>
</protein>
<evidence type="ECO:0000256" key="3">
    <source>
        <dbReference type="ARBA" id="ARBA00022764"/>
    </source>
</evidence>
<keyword evidence="8" id="KW-0969">Cilium</keyword>
<evidence type="ECO:0000256" key="4">
    <source>
        <dbReference type="ARBA" id="ARBA00023143"/>
    </source>
</evidence>
<feature type="domain" description="Flagellin C-terminal" evidence="7">
    <location>
        <begin position="208"/>
        <end position="293"/>
    </location>
</feature>
<dbReference type="OrthoDB" id="9796789at2"/>
<dbReference type="GO" id="GO:0055040">
    <property type="term" value="C:periplasmic flagellum"/>
    <property type="evidence" value="ECO:0007669"/>
    <property type="project" value="UniProtKB-SubCell"/>
</dbReference>
<dbReference type="PRINTS" id="PR00207">
    <property type="entry name" value="FLAGELLIN"/>
</dbReference>
<dbReference type="SUPFAM" id="SSF64518">
    <property type="entry name" value="Phase 1 flagellin"/>
    <property type="match status" value="1"/>
</dbReference>
<keyword evidence="8" id="KW-0282">Flagellum</keyword>
<dbReference type="Gene3D" id="6.10.10.10">
    <property type="entry name" value="Flagellar export chaperone, C-terminal domain"/>
    <property type="match status" value="1"/>
</dbReference>
<dbReference type="Proteomes" id="UP000240042">
    <property type="component" value="Unassembled WGS sequence"/>
</dbReference>
<feature type="domain" description="Flagellin N-terminal" evidence="6">
    <location>
        <begin position="3"/>
        <end position="139"/>
    </location>
</feature>
<evidence type="ECO:0000256" key="2">
    <source>
        <dbReference type="ARBA" id="ARBA00005709"/>
    </source>
</evidence>
<sequence>MIINNNISSIFANRQLTIVDGKLSKDMEQLSSGLRINKAGDDASGLAVSEKMRTQIRGLNQAMRNIQDATSFIQTTEGYLQEITNSLQRVRELSVQGANGIYTDEDRGYLNVEIGLVVDEIDRVAQTAQFNTLHMLDGRFAQATVPQEGEGANPAITGAGILFQIGPNQDNNVRTYISQLSAKGLGLRDNDGNVTIGTTTADQANSSIGLIDKALRETTSQRTELGAYQNRFESLYQGLYIAFENTTAAESRIRDTNMAKAVSELVKNQILTQSTVSMLAQANLKPQMLLTLLQ</sequence>
<name>A0A1I1DJJ8_BREAD</name>
<dbReference type="EMBL" id="FOKY01000002">
    <property type="protein sequence ID" value="SFB75081.1"/>
    <property type="molecule type" value="Genomic_DNA"/>
</dbReference>
<dbReference type="STRING" id="34097.SAMN02745150_00603"/>
<comment type="subcellular location">
    <subcellularLocation>
        <location evidence="5">Periplasmic flagellum</location>
    </subcellularLocation>
    <subcellularLocation>
        <location evidence="5">Periplasm</location>
    </subcellularLocation>
</comment>
<dbReference type="InterPro" id="IPR042187">
    <property type="entry name" value="Flagellin_C_sub2"/>
</dbReference>
<keyword evidence="3 5" id="KW-0574">Periplasm</keyword>
<keyword evidence="8" id="KW-0966">Cell projection</keyword>
<evidence type="ECO:0000313" key="8">
    <source>
        <dbReference type="EMBL" id="SFB75081.1"/>
    </source>
</evidence>
<gene>
    <name evidence="8" type="ORF">SAMN02745150_00603</name>
</gene>
<evidence type="ECO:0000259" key="7">
    <source>
        <dbReference type="Pfam" id="PF00700"/>
    </source>
</evidence>
<organism evidence="8 9">
    <name type="scientific">Brevinema andersonii</name>
    <dbReference type="NCBI Taxonomy" id="34097"/>
    <lineage>
        <taxon>Bacteria</taxon>
        <taxon>Pseudomonadati</taxon>
        <taxon>Spirochaetota</taxon>
        <taxon>Spirochaetia</taxon>
        <taxon>Brevinematales</taxon>
        <taxon>Brevinemataceae</taxon>
        <taxon>Brevinema</taxon>
    </lineage>
</organism>
<reference evidence="9" key="1">
    <citation type="submission" date="2016-10" db="EMBL/GenBank/DDBJ databases">
        <authorList>
            <person name="Varghese N."/>
            <person name="Submissions S."/>
        </authorList>
    </citation>
    <scope>NUCLEOTIDE SEQUENCE [LARGE SCALE GENOMIC DNA]</scope>
    <source>
        <strain evidence="9">ATCC 43811</strain>
    </source>
</reference>
<dbReference type="InterPro" id="IPR001029">
    <property type="entry name" value="Flagellin_N"/>
</dbReference>
<dbReference type="InterPro" id="IPR001492">
    <property type="entry name" value="Flagellin"/>
</dbReference>
<dbReference type="PANTHER" id="PTHR42792">
    <property type="entry name" value="FLAGELLIN"/>
    <property type="match status" value="1"/>
</dbReference>
<dbReference type="AlphaFoldDB" id="A0A1I1DJJ8"/>
<dbReference type="RefSeq" id="WP_092318482.1">
    <property type="nucleotide sequence ID" value="NZ_FOKY01000002.1"/>
</dbReference>
<comment type="similarity">
    <text evidence="2 5">Belongs to the bacterial flagellin family.</text>
</comment>
<accession>A0A1I1DJJ8</accession>